<dbReference type="KEGG" id="nnu:104603562"/>
<dbReference type="Pfam" id="PF08879">
    <property type="entry name" value="WRC"/>
    <property type="match status" value="1"/>
</dbReference>
<dbReference type="AlphaFoldDB" id="A0A1U8ASX4"/>
<protein>
    <submittedName>
        <fullName evidence="6">Uncharacterized protein LOC104603562</fullName>
    </submittedName>
</protein>
<accession>A0A1U8ASX4</accession>
<comment type="caution">
    <text evidence="2">Lacks conserved residue(s) required for the propagation of feature annotation.</text>
</comment>
<keyword evidence="1" id="KW-0539">Nucleus</keyword>
<reference evidence="6" key="1">
    <citation type="submission" date="2025-08" db="UniProtKB">
        <authorList>
            <consortium name="RefSeq"/>
        </authorList>
    </citation>
    <scope>IDENTIFICATION</scope>
</reference>
<dbReference type="OrthoDB" id="686202at2759"/>
<dbReference type="InParanoid" id="A0A1U8ASX4"/>
<dbReference type="Proteomes" id="UP000189703">
    <property type="component" value="Unplaced"/>
</dbReference>
<evidence type="ECO:0000313" key="6">
    <source>
        <dbReference type="RefSeq" id="XP_010265935.1"/>
    </source>
</evidence>
<evidence type="ECO:0000313" key="5">
    <source>
        <dbReference type="Proteomes" id="UP000189703"/>
    </source>
</evidence>
<dbReference type="PROSITE" id="PS51667">
    <property type="entry name" value="WRC"/>
    <property type="match status" value="1"/>
</dbReference>
<evidence type="ECO:0000256" key="3">
    <source>
        <dbReference type="SAM" id="MobiDB-lite"/>
    </source>
</evidence>
<organism evidence="5 6">
    <name type="scientific">Nelumbo nucifera</name>
    <name type="common">Sacred lotus</name>
    <dbReference type="NCBI Taxonomy" id="4432"/>
    <lineage>
        <taxon>Eukaryota</taxon>
        <taxon>Viridiplantae</taxon>
        <taxon>Streptophyta</taxon>
        <taxon>Embryophyta</taxon>
        <taxon>Tracheophyta</taxon>
        <taxon>Spermatophyta</taxon>
        <taxon>Magnoliopsida</taxon>
        <taxon>Proteales</taxon>
        <taxon>Nelumbonaceae</taxon>
        <taxon>Nelumbo</taxon>
    </lineage>
</organism>
<sequence length="390" mass="43305">MRIRKRSVPLPFTSLCPVSLPDPQVPMLPLPAEAQREQNAQARRDAAAMEGERETMGLHPNEDRSLEAENVHLNRPPSSPNQTLSEVVGVKEEENRPRSELQLVMKRRRGGWICSDAADRHHQQTKKEYCMRPINGTPVNEEIDLQREEKKDGRSWSSEINTIRKGSSLGSEAGDGISLLPSSSDQEVGRWCEGEKAFPLKKRRGRLGRTAGGGTIMENENKMKATNLKTKTNKKWVKLEDEDDEEEAEDQEEQEQGTIPKQQGVNGNNNTNVKKRGSGGGVIMEGSRCSRVNGRGWRCCQQTLVGYSLCEHHLGKGRLRSMSSVRGRASAGAKKGRPSSSSAEKQSDETLPGDGEVEDYEKPLMITKKRKKIGVVKARSISSLLGQTQN</sequence>
<dbReference type="RefSeq" id="XP_010265935.1">
    <property type="nucleotide sequence ID" value="XM_010267633.2"/>
</dbReference>
<name>A0A1U8ASX4_NELNU</name>
<dbReference type="PANTHER" id="PTHR34122:SF1">
    <property type="entry name" value="EXPRESSED PROTEIN"/>
    <property type="match status" value="1"/>
</dbReference>
<feature type="region of interest" description="Disordered" evidence="3">
    <location>
        <begin position="31"/>
        <end position="99"/>
    </location>
</feature>
<dbReference type="GeneID" id="104603562"/>
<evidence type="ECO:0000259" key="4">
    <source>
        <dbReference type="PROSITE" id="PS51667"/>
    </source>
</evidence>
<dbReference type="InterPro" id="IPR014977">
    <property type="entry name" value="WRC_dom"/>
</dbReference>
<proteinExistence type="predicted"/>
<evidence type="ECO:0000256" key="1">
    <source>
        <dbReference type="ARBA" id="ARBA00023242"/>
    </source>
</evidence>
<feature type="compositionally biased region" description="Basic and acidic residues" evidence="3">
    <location>
        <begin position="89"/>
        <end position="99"/>
    </location>
</feature>
<dbReference type="OMA" id="RRGGWIC"/>
<feature type="region of interest" description="Disordered" evidence="3">
    <location>
        <begin position="146"/>
        <end position="189"/>
    </location>
</feature>
<keyword evidence="5" id="KW-1185">Reference proteome</keyword>
<feature type="domain" description="WRC" evidence="4">
    <location>
        <begin position="283"/>
        <end position="327"/>
    </location>
</feature>
<feature type="compositionally biased region" description="Basic and acidic residues" evidence="3">
    <location>
        <begin position="42"/>
        <end position="72"/>
    </location>
</feature>
<evidence type="ECO:0000256" key="2">
    <source>
        <dbReference type="PROSITE-ProRule" id="PRU01002"/>
    </source>
</evidence>
<feature type="region of interest" description="Disordered" evidence="3">
    <location>
        <begin position="226"/>
        <end position="287"/>
    </location>
</feature>
<feature type="compositionally biased region" description="Acidic residues" evidence="3">
    <location>
        <begin position="240"/>
        <end position="255"/>
    </location>
</feature>
<dbReference type="PANTHER" id="PTHR34122">
    <property type="entry name" value="EXPRESSED PROTEIN-RELATED"/>
    <property type="match status" value="1"/>
</dbReference>
<feature type="region of interest" description="Disordered" evidence="3">
    <location>
        <begin position="319"/>
        <end position="362"/>
    </location>
</feature>
<feature type="compositionally biased region" description="Low complexity" evidence="3">
    <location>
        <begin position="261"/>
        <end position="272"/>
    </location>
</feature>
<gene>
    <name evidence="6" type="primary">LOC104603562</name>
</gene>
<dbReference type="eggNOG" id="ENOG502R42A">
    <property type="taxonomic scope" value="Eukaryota"/>
</dbReference>
<feature type="compositionally biased region" description="Polar residues" evidence="3">
    <location>
        <begin position="155"/>
        <end position="170"/>
    </location>
</feature>